<evidence type="ECO:0000256" key="15">
    <source>
        <dbReference type="PROSITE-ProRule" id="PRU00546"/>
    </source>
</evidence>
<dbReference type="CDD" id="cd10747">
    <property type="entry name" value="DnaJ_C"/>
    <property type="match status" value="1"/>
</dbReference>
<proteinExistence type="inferred from homology"/>
<comment type="similarity">
    <text evidence="12 14">Belongs to the DnaJ family.</text>
</comment>
<dbReference type="HAMAP" id="MF_01152">
    <property type="entry name" value="DnaJ"/>
    <property type="match status" value="1"/>
</dbReference>
<dbReference type="EMBL" id="MJMG01000008">
    <property type="protein sequence ID" value="OEY86559.1"/>
    <property type="molecule type" value="Genomic_DNA"/>
</dbReference>
<dbReference type="NCBIfam" id="NF008035">
    <property type="entry name" value="PRK10767.1"/>
    <property type="match status" value="1"/>
</dbReference>
<comment type="caution">
    <text evidence="18">The sequence shown here is derived from an EMBL/GenBank/DDBJ whole genome shotgun (WGS) entry which is preliminary data.</text>
</comment>
<protein>
    <recommendedName>
        <fullName evidence="13 14">Chaperone protein DnaJ</fullName>
    </recommendedName>
</protein>
<comment type="function">
    <text evidence="11 14">Participates actively in the response to hyperosmotic and heat shock by preventing the aggregation of stress-denatured proteins and by disaggregating proteins, also in an autonomous, DnaK-independent fashion. Unfolded proteins bind initially to DnaJ; upon interaction with the DnaJ-bound protein, DnaK hydrolyzes its bound ATP, resulting in the formation of a stable complex. GrpE releases ADP from DnaK; ATP binding to DnaK triggers the release of the substrate protein, thus completing the reaction cycle. Several rounds of ATP-dependent interactions between DnaJ, DnaK and GrpE are required for fully efficient folding. Also involved, together with DnaK and GrpE, in the DNA replication of plasmids through activation of initiation proteins.</text>
</comment>
<comment type="subunit">
    <text evidence="2 14">Homodimer.</text>
</comment>
<dbReference type="CDD" id="cd10719">
    <property type="entry name" value="DnaJ_zf"/>
    <property type="match status" value="1"/>
</dbReference>
<dbReference type="GO" id="GO:0005737">
    <property type="term" value="C:cytoplasm"/>
    <property type="evidence" value="ECO:0007669"/>
    <property type="project" value="UniProtKB-SubCell"/>
</dbReference>
<keyword evidence="19" id="KW-1185">Reference proteome</keyword>
<dbReference type="InterPro" id="IPR012724">
    <property type="entry name" value="DnaJ"/>
</dbReference>
<dbReference type="GO" id="GO:0031072">
    <property type="term" value="F:heat shock protein binding"/>
    <property type="evidence" value="ECO:0007669"/>
    <property type="project" value="InterPro"/>
</dbReference>
<dbReference type="GO" id="GO:0042026">
    <property type="term" value="P:protein refolding"/>
    <property type="evidence" value="ECO:0007669"/>
    <property type="project" value="TreeGrafter"/>
</dbReference>
<feature type="domain" description="CR-type" evidence="17">
    <location>
        <begin position="133"/>
        <end position="211"/>
    </location>
</feature>
<keyword evidence="3 14" id="KW-0963">Cytoplasm</keyword>
<feature type="binding site" evidence="14">
    <location>
        <position position="199"/>
    </location>
    <ligand>
        <name>Zn(2+)</name>
        <dbReference type="ChEBI" id="CHEBI:29105"/>
        <label>1</label>
    </ligand>
</feature>
<feature type="repeat" description="CXXCXGXG motif" evidence="14">
    <location>
        <begin position="185"/>
        <end position="192"/>
    </location>
</feature>
<dbReference type="InterPro" id="IPR008971">
    <property type="entry name" value="HSP40/DnaJ_pept-bd"/>
</dbReference>
<keyword evidence="8 14" id="KW-0862">Zinc</keyword>
<feature type="repeat" description="CXXCXGXG motif" evidence="14">
    <location>
        <begin position="146"/>
        <end position="153"/>
    </location>
</feature>
<dbReference type="GO" id="GO:0006260">
    <property type="term" value="P:DNA replication"/>
    <property type="evidence" value="ECO:0007669"/>
    <property type="project" value="UniProtKB-KW"/>
</dbReference>
<dbReference type="GO" id="GO:0051082">
    <property type="term" value="F:unfolded protein binding"/>
    <property type="evidence" value="ECO:0007669"/>
    <property type="project" value="UniProtKB-UniRule"/>
</dbReference>
<keyword evidence="9 14" id="KW-0346">Stress response</keyword>
<comment type="subcellular location">
    <subcellularLocation>
        <location evidence="1 14">Cytoplasm</location>
    </subcellularLocation>
</comment>
<feature type="domain" description="J" evidence="16">
    <location>
        <begin position="4"/>
        <end position="69"/>
    </location>
</feature>
<organism evidence="18 19">
    <name type="scientific">Wolbachia pipientis</name>
    <dbReference type="NCBI Taxonomy" id="955"/>
    <lineage>
        <taxon>Bacteria</taxon>
        <taxon>Pseudomonadati</taxon>
        <taxon>Pseudomonadota</taxon>
        <taxon>Alphaproteobacteria</taxon>
        <taxon>Rickettsiales</taxon>
        <taxon>Anaplasmataceae</taxon>
        <taxon>Wolbachieae</taxon>
        <taxon>Wolbachia</taxon>
    </lineage>
</organism>
<dbReference type="PROSITE" id="PS51188">
    <property type="entry name" value="ZF_CR"/>
    <property type="match status" value="1"/>
</dbReference>
<dbReference type="Gene3D" id="2.10.230.10">
    <property type="entry name" value="Heat shock protein DnaJ, cysteine-rich domain"/>
    <property type="match status" value="1"/>
</dbReference>
<evidence type="ECO:0000256" key="10">
    <source>
        <dbReference type="ARBA" id="ARBA00023186"/>
    </source>
</evidence>
<dbReference type="SUPFAM" id="SSF49493">
    <property type="entry name" value="HSP40/DnaJ peptide-binding domain"/>
    <property type="match status" value="2"/>
</dbReference>
<dbReference type="InterPro" id="IPR001623">
    <property type="entry name" value="DnaJ_domain"/>
</dbReference>
<dbReference type="AlphaFoldDB" id="A0A1E7QK04"/>
<dbReference type="Gene3D" id="1.10.287.110">
    <property type="entry name" value="DnaJ domain"/>
    <property type="match status" value="1"/>
</dbReference>
<dbReference type="Proteomes" id="UP000175679">
    <property type="component" value="Unassembled WGS sequence"/>
</dbReference>
<evidence type="ECO:0000256" key="11">
    <source>
        <dbReference type="ARBA" id="ARBA00053423"/>
    </source>
</evidence>
<dbReference type="InterPro" id="IPR002939">
    <property type="entry name" value="DnaJ_C"/>
</dbReference>
<dbReference type="PROSITE" id="PS00636">
    <property type="entry name" value="DNAJ_1"/>
    <property type="match status" value="1"/>
</dbReference>
<evidence type="ECO:0000256" key="4">
    <source>
        <dbReference type="ARBA" id="ARBA00022705"/>
    </source>
</evidence>
<dbReference type="PANTHER" id="PTHR43096:SF48">
    <property type="entry name" value="CHAPERONE PROTEIN DNAJ"/>
    <property type="match status" value="1"/>
</dbReference>
<dbReference type="GO" id="GO:0008270">
    <property type="term" value="F:zinc ion binding"/>
    <property type="evidence" value="ECO:0007669"/>
    <property type="project" value="UniProtKB-UniRule"/>
</dbReference>
<dbReference type="InterPro" id="IPR018253">
    <property type="entry name" value="DnaJ_domain_CS"/>
</dbReference>
<dbReference type="InterPro" id="IPR001305">
    <property type="entry name" value="HSP_DnaJ_Cys-rich_dom"/>
</dbReference>
<name>A0A1E7QK04_WOLPI</name>
<evidence type="ECO:0000256" key="1">
    <source>
        <dbReference type="ARBA" id="ARBA00004496"/>
    </source>
</evidence>
<feature type="binding site" evidence="14">
    <location>
        <position position="202"/>
    </location>
    <ligand>
        <name>Zn(2+)</name>
        <dbReference type="ChEBI" id="CHEBI:29105"/>
        <label>1</label>
    </ligand>
</feature>
<dbReference type="CDD" id="cd06257">
    <property type="entry name" value="DnaJ"/>
    <property type="match status" value="1"/>
</dbReference>
<evidence type="ECO:0000256" key="13">
    <source>
        <dbReference type="ARBA" id="ARBA00067609"/>
    </source>
</evidence>
<evidence type="ECO:0000256" key="14">
    <source>
        <dbReference type="HAMAP-Rule" id="MF_01152"/>
    </source>
</evidence>
<evidence type="ECO:0000256" key="5">
    <source>
        <dbReference type="ARBA" id="ARBA00022723"/>
    </source>
</evidence>
<evidence type="ECO:0000259" key="16">
    <source>
        <dbReference type="PROSITE" id="PS50076"/>
    </source>
</evidence>
<evidence type="ECO:0000259" key="17">
    <source>
        <dbReference type="PROSITE" id="PS51188"/>
    </source>
</evidence>
<dbReference type="Pfam" id="PF00684">
    <property type="entry name" value="DnaJ_CXXCXGXG"/>
    <property type="match status" value="1"/>
</dbReference>
<keyword evidence="7 14" id="KW-0863">Zinc-finger</keyword>
<dbReference type="Gene3D" id="2.60.260.20">
    <property type="entry name" value="Urease metallochaperone UreE, N-terminal domain"/>
    <property type="match status" value="2"/>
</dbReference>
<keyword evidence="6 14" id="KW-0677">Repeat</keyword>
<dbReference type="FunFam" id="2.60.260.20:FF:000004">
    <property type="entry name" value="Molecular chaperone DnaJ"/>
    <property type="match status" value="1"/>
</dbReference>
<evidence type="ECO:0000256" key="2">
    <source>
        <dbReference type="ARBA" id="ARBA00011738"/>
    </source>
</evidence>
<evidence type="ECO:0000256" key="9">
    <source>
        <dbReference type="ARBA" id="ARBA00023016"/>
    </source>
</evidence>
<evidence type="ECO:0000313" key="19">
    <source>
        <dbReference type="Proteomes" id="UP000175679"/>
    </source>
</evidence>
<dbReference type="Pfam" id="PF01556">
    <property type="entry name" value="DnaJ_C"/>
    <property type="match status" value="1"/>
</dbReference>
<dbReference type="PANTHER" id="PTHR43096">
    <property type="entry name" value="DNAJ HOMOLOG 1, MITOCHONDRIAL-RELATED"/>
    <property type="match status" value="1"/>
</dbReference>
<evidence type="ECO:0000256" key="6">
    <source>
        <dbReference type="ARBA" id="ARBA00022737"/>
    </source>
</evidence>
<dbReference type="Pfam" id="PF00226">
    <property type="entry name" value="DnaJ"/>
    <property type="match status" value="1"/>
</dbReference>
<sequence>MTRDYYELLGVNRNASIDEIKKAYKKLALKYHPDKNPGNKEAEEKFKEITAAYEVLSDVNKRANYDRYGHESGGGSGGFDFSHGFTSTTDFSDIFNDFFGTGFGNRTRAKEHGTPGADLRYDLEITLEDVFKGVQIPIHYVTNVKCDLCHGTGSEGGIKPVQCNSCQGTGRVRSQKGFFTIESTCYACYGEGEIIQNKCKKCSGNGRKRDDVNISVSIPKGVEDGTKVKISGKGEAGARGGRNGDLYVHVKIAPHKIFTRDKAHLYCKVPVRMTLAALGGELEVQSIDGSKIKVKLPEGTQTGTKLRCKGKGMPHINSDTHGDLYVQVIVETLNPKHLTQKQIDLLKALDESTEQKHEGFFSKVKKNFLIL</sequence>
<dbReference type="FunFam" id="2.10.230.10:FF:000002">
    <property type="entry name" value="Molecular chaperone DnaJ"/>
    <property type="match status" value="1"/>
</dbReference>
<feature type="binding site" evidence="14">
    <location>
        <position position="146"/>
    </location>
    <ligand>
        <name>Zn(2+)</name>
        <dbReference type="ChEBI" id="CHEBI:29105"/>
        <label>1</label>
    </ligand>
</feature>
<evidence type="ECO:0000313" key="18">
    <source>
        <dbReference type="EMBL" id="OEY86559.1"/>
    </source>
</evidence>
<feature type="binding site" evidence="14">
    <location>
        <position position="149"/>
    </location>
    <ligand>
        <name>Zn(2+)</name>
        <dbReference type="ChEBI" id="CHEBI:29105"/>
        <label>1</label>
    </ligand>
</feature>
<gene>
    <name evidence="14" type="primary">dnaJ</name>
    <name evidence="18" type="ORF">BIY23_03280</name>
</gene>
<keyword evidence="5 14" id="KW-0479">Metal-binding</keyword>
<feature type="binding site" evidence="14">
    <location>
        <position position="185"/>
    </location>
    <ligand>
        <name>Zn(2+)</name>
        <dbReference type="ChEBI" id="CHEBI:29105"/>
        <label>2</label>
    </ligand>
</feature>
<feature type="binding site" evidence="14">
    <location>
        <position position="166"/>
    </location>
    <ligand>
        <name>Zn(2+)</name>
        <dbReference type="ChEBI" id="CHEBI:29105"/>
        <label>2</label>
    </ligand>
</feature>
<keyword evidence="10 14" id="KW-0143">Chaperone</keyword>
<comment type="cofactor">
    <cofactor evidence="14">
        <name>Zn(2+)</name>
        <dbReference type="ChEBI" id="CHEBI:29105"/>
    </cofactor>
    <text evidence="14">Binds 2 Zn(2+) ions per monomer.</text>
</comment>
<keyword evidence="4 14" id="KW-0235">DNA replication</keyword>
<dbReference type="OrthoDB" id="9779889at2"/>
<accession>A0A1E7QK04</accession>
<feature type="repeat" description="CXXCXGXG motif" evidence="14">
    <location>
        <begin position="163"/>
        <end position="170"/>
    </location>
</feature>
<dbReference type="PRINTS" id="PR00625">
    <property type="entry name" value="JDOMAIN"/>
</dbReference>
<dbReference type="InterPro" id="IPR036869">
    <property type="entry name" value="J_dom_sf"/>
</dbReference>
<dbReference type="PROSITE" id="PS50076">
    <property type="entry name" value="DNAJ_2"/>
    <property type="match status" value="1"/>
</dbReference>
<dbReference type="SMART" id="SM00271">
    <property type="entry name" value="DnaJ"/>
    <property type="match status" value="1"/>
</dbReference>
<dbReference type="RefSeq" id="WP_070065175.1">
    <property type="nucleotide sequence ID" value="NZ_MJMG01000008.1"/>
</dbReference>
<evidence type="ECO:0000256" key="8">
    <source>
        <dbReference type="ARBA" id="ARBA00022833"/>
    </source>
</evidence>
<evidence type="ECO:0000256" key="12">
    <source>
        <dbReference type="ARBA" id="ARBA00061004"/>
    </source>
</evidence>
<dbReference type="NCBIfam" id="TIGR02349">
    <property type="entry name" value="DnaJ_bact"/>
    <property type="match status" value="1"/>
</dbReference>
<evidence type="ECO:0000256" key="7">
    <source>
        <dbReference type="ARBA" id="ARBA00022771"/>
    </source>
</evidence>
<dbReference type="SUPFAM" id="SSF46565">
    <property type="entry name" value="Chaperone J-domain"/>
    <property type="match status" value="1"/>
</dbReference>
<dbReference type="GO" id="GO:0005524">
    <property type="term" value="F:ATP binding"/>
    <property type="evidence" value="ECO:0007669"/>
    <property type="project" value="InterPro"/>
</dbReference>
<dbReference type="InterPro" id="IPR036410">
    <property type="entry name" value="HSP_DnaJ_Cys-rich_dom_sf"/>
</dbReference>
<evidence type="ECO:0000256" key="3">
    <source>
        <dbReference type="ARBA" id="ARBA00022490"/>
    </source>
</evidence>
<feature type="binding site" evidence="14">
    <location>
        <position position="188"/>
    </location>
    <ligand>
        <name>Zn(2+)</name>
        <dbReference type="ChEBI" id="CHEBI:29105"/>
        <label>2</label>
    </ligand>
</feature>
<reference evidence="18 19" key="1">
    <citation type="submission" date="2016-09" db="EMBL/GenBank/DDBJ databases">
        <title>Genomic evidence for plant-parasitic nematodes as the earliest Wolbachia hosts.</title>
        <authorList>
            <person name="Brown A.M."/>
            <person name="Wasala S.K."/>
            <person name="Howe D.K."/>
            <person name="Peetz A.B."/>
            <person name="Zasada I.A."/>
            <person name="Denver D.R."/>
        </authorList>
    </citation>
    <scope>NUCLEOTIDE SEQUENCE [LARGE SCALE GENOMIC DNA]</scope>
    <source>
        <strain evidence="19">wPpe</strain>
    </source>
</reference>
<feature type="repeat" description="CXXCXGXG motif" evidence="14">
    <location>
        <begin position="199"/>
        <end position="206"/>
    </location>
</feature>
<feature type="binding site" evidence="14">
    <location>
        <position position="163"/>
    </location>
    <ligand>
        <name>Zn(2+)</name>
        <dbReference type="ChEBI" id="CHEBI:29105"/>
        <label>2</label>
    </ligand>
</feature>
<comment type="domain">
    <text evidence="14">The J domain is necessary and sufficient to stimulate DnaK ATPase activity. Zinc center 1 plays an important role in the autonomous, DnaK-independent chaperone activity of DnaJ. Zinc center 2 is essential for interaction with DnaK and for DnaJ activity.</text>
</comment>
<dbReference type="FunFam" id="1.10.287.110:FF:000034">
    <property type="entry name" value="Chaperone protein DnaJ"/>
    <property type="match status" value="1"/>
</dbReference>
<feature type="zinc finger region" description="CR-type" evidence="15">
    <location>
        <begin position="133"/>
        <end position="211"/>
    </location>
</feature>
<dbReference type="GO" id="GO:0009408">
    <property type="term" value="P:response to heat"/>
    <property type="evidence" value="ECO:0007669"/>
    <property type="project" value="InterPro"/>
</dbReference>
<dbReference type="SUPFAM" id="SSF57938">
    <property type="entry name" value="DnaJ/Hsp40 cysteine-rich domain"/>
    <property type="match status" value="1"/>
</dbReference>